<dbReference type="Gene3D" id="6.10.250.3150">
    <property type="match status" value="1"/>
</dbReference>
<name>A0ABR7EXK9_9FIRM</name>
<dbReference type="EMBL" id="JACOOY010000019">
    <property type="protein sequence ID" value="MBC5666082.1"/>
    <property type="molecule type" value="Genomic_DNA"/>
</dbReference>
<dbReference type="Gene3D" id="2.70.70.10">
    <property type="entry name" value="Glucose Permease (Domain IIA)"/>
    <property type="match status" value="1"/>
</dbReference>
<dbReference type="PANTHER" id="PTHR21666:SF289">
    <property type="entry name" value="L-ALA--D-GLU ENDOPEPTIDASE"/>
    <property type="match status" value="1"/>
</dbReference>
<accession>A0ABR7EXK9</accession>
<comment type="caution">
    <text evidence="6">The sequence shown here is derived from an EMBL/GenBank/DDBJ whole genome shotgun (WGS) entry which is preliminary data.</text>
</comment>
<dbReference type="CDD" id="cd12797">
    <property type="entry name" value="M23_peptidase"/>
    <property type="match status" value="1"/>
</dbReference>
<dbReference type="InterPro" id="IPR057309">
    <property type="entry name" value="PcsB_CC"/>
</dbReference>
<reference evidence="6 7" key="1">
    <citation type="submission" date="2020-08" db="EMBL/GenBank/DDBJ databases">
        <title>Genome public.</title>
        <authorList>
            <person name="Liu C."/>
            <person name="Sun Q."/>
        </authorList>
    </citation>
    <scope>NUCLEOTIDE SEQUENCE [LARGE SCALE GENOMIC DNA]</scope>
    <source>
        <strain evidence="6 7">NSJ-36</strain>
    </source>
</reference>
<dbReference type="InterPro" id="IPR011055">
    <property type="entry name" value="Dup_hybrid_motif"/>
</dbReference>
<dbReference type="Pfam" id="PF01551">
    <property type="entry name" value="Peptidase_M23"/>
    <property type="match status" value="1"/>
</dbReference>
<feature type="domain" description="Peptidoglycan hydrolase PcsB coiled-coil" evidence="5">
    <location>
        <begin position="95"/>
        <end position="156"/>
    </location>
</feature>
<evidence type="ECO:0000313" key="6">
    <source>
        <dbReference type="EMBL" id="MBC5666082.1"/>
    </source>
</evidence>
<organism evidence="6 7">
    <name type="scientific">Dorea hominis</name>
    <dbReference type="NCBI Taxonomy" id="2763040"/>
    <lineage>
        <taxon>Bacteria</taxon>
        <taxon>Bacillati</taxon>
        <taxon>Bacillota</taxon>
        <taxon>Clostridia</taxon>
        <taxon>Lachnospirales</taxon>
        <taxon>Lachnospiraceae</taxon>
        <taxon>Dorea</taxon>
    </lineage>
</organism>
<dbReference type="Pfam" id="PF24568">
    <property type="entry name" value="CC_PcsB"/>
    <property type="match status" value="1"/>
</dbReference>
<protein>
    <submittedName>
        <fullName evidence="6">Peptidoglycan DD-metalloendopeptidase family protein</fullName>
    </submittedName>
</protein>
<dbReference type="InterPro" id="IPR016047">
    <property type="entry name" value="M23ase_b-sheet_dom"/>
</dbReference>
<feature type="signal peptide" evidence="3">
    <location>
        <begin position="1"/>
        <end position="26"/>
    </location>
</feature>
<dbReference type="PANTHER" id="PTHR21666">
    <property type="entry name" value="PEPTIDASE-RELATED"/>
    <property type="match status" value="1"/>
</dbReference>
<evidence type="ECO:0000256" key="2">
    <source>
        <dbReference type="SAM" id="Coils"/>
    </source>
</evidence>
<keyword evidence="7" id="KW-1185">Reference proteome</keyword>
<dbReference type="SUPFAM" id="SSF51261">
    <property type="entry name" value="Duplicated hybrid motif"/>
    <property type="match status" value="1"/>
</dbReference>
<feature type="coiled-coil region" evidence="2">
    <location>
        <begin position="29"/>
        <end position="84"/>
    </location>
</feature>
<evidence type="ECO:0000259" key="4">
    <source>
        <dbReference type="Pfam" id="PF01551"/>
    </source>
</evidence>
<feature type="coiled-coil region" evidence="2">
    <location>
        <begin position="145"/>
        <end position="182"/>
    </location>
</feature>
<evidence type="ECO:0000259" key="5">
    <source>
        <dbReference type="Pfam" id="PF24568"/>
    </source>
</evidence>
<gene>
    <name evidence="6" type="ORF">H8S07_12615</name>
</gene>
<sequence length="369" mass="40393">MKKRKRILSLLLVCVLCFSMTGQAQASKISAAKKKAQVLQSKKKEAVAEKKKLLEQLESVLDEMETTKKKITAKEDEISKKEDELLIAQVDEDNQYEDMKKRIKYMYENGNAKFIEILCQSKSLSDFLNNAEYISTISSYDRTMLKKFQKVVKNVQAQEEVLKKENAELEKMQDNLIAKQSTVKQMLSDKKNEIAGIQKDIKKNASKLSALEQAAADAARKKQEAASSYSPGAGASVVSGNGTFTHPCPGYSRISSYFGYREQPLAGASTNHKGMDFAAPTGTPIYAAAGGTVVSAGYSGKAGNLIVINHGNGLSTYYMHCHKIYVRAGQKVSKGQNIAIVGTTGNSTGPHLHFQVMSGGVPVNPLKYL</sequence>
<dbReference type="Proteomes" id="UP000647235">
    <property type="component" value="Unassembled WGS sequence"/>
</dbReference>
<keyword evidence="2" id="KW-0175">Coiled coil</keyword>
<evidence type="ECO:0000256" key="1">
    <source>
        <dbReference type="ARBA" id="ARBA00022729"/>
    </source>
</evidence>
<evidence type="ECO:0000313" key="7">
    <source>
        <dbReference type="Proteomes" id="UP000647235"/>
    </source>
</evidence>
<feature type="chain" id="PRO_5045675129" evidence="3">
    <location>
        <begin position="27"/>
        <end position="369"/>
    </location>
</feature>
<evidence type="ECO:0000256" key="3">
    <source>
        <dbReference type="SAM" id="SignalP"/>
    </source>
</evidence>
<dbReference type="InterPro" id="IPR050570">
    <property type="entry name" value="Cell_wall_metabolism_enzyme"/>
</dbReference>
<dbReference type="RefSeq" id="WP_186856141.1">
    <property type="nucleotide sequence ID" value="NZ_JACOOY010000019.1"/>
</dbReference>
<feature type="domain" description="M23ase beta-sheet core" evidence="4">
    <location>
        <begin position="271"/>
        <end position="365"/>
    </location>
</feature>
<keyword evidence="1 3" id="KW-0732">Signal</keyword>
<proteinExistence type="predicted"/>